<evidence type="ECO:0000313" key="1">
    <source>
        <dbReference type="EMBL" id="VDM76304.1"/>
    </source>
</evidence>
<keyword evidence="2" id="KW-1185">Reference proteome</keyword>
<sequence>MCRQQPAVGVHQGSVLPPLLFITVMDAVMEGLKRQLPWVLLYADNVVLMVEREFVESDVTFDGGHSTPPLSEGSSLSTVRPTKHKRKWWCVRGEDEHEEERGARVTFNQSMNQVHETTPDEKVELHDICVSRL</sequence>
<evidence type="ECO:0008006" key="3">
    <source>
        <dbReference type="Google" id="ProtNLM"/>
    </source>
</evidence>
<protein>
    <recommendedName>
        <fullName evidence="3">Reverse transcriptase domain-containing protein</fullName>
    </recommendedName>
</protein>
<organism evidence="1 2">
    <name type="scientific">Strongylus vulgaris</name>
    <name type="common">Blood worm</name>
    <dbReference type="NCBI Taxonomy" id="40348"/>
    <lineage>
        <taxon>Eukaryota</taxon>
        <taxon>Metazoa</taxon>
        <taxon>Ecdysozoa</taxon>
        <taxon>Nematoda</taxon>
        <taxon>Chromadorea</taxon>
        <taxon>Rhabditida</taxon>
        <taxon>Rhabditina</taxon>
        <taxon>Rhabditomorpha</taxon>
        <taxon>Strongyloidea</taxon>
        <taxon>Strongylidae</taxon>
        <taxon>Strongylus</taxon>
    </lineage>
</organism>
<dbReference type="AlphaFoldDB" id="A0A3P7JDW6"/>
<dbReference type="Proteomes" id="UP000270094">
    <property type="component" value="Unassembled WGS sequence"/>
</dbReference>
<dbReference type="EMBL" id="UYYB01096728">
    <property type="protein sequence ID" value="VDM76304.1"/>
    <property type="molecule type" value="Genomic_DNA"/>
</dbReference>
<name>A0A3P7JDW6_STRVU</name>
<gene>
    <name evidence="1" type="ORF">SVUK_LOCUS11302</name>
</gene>
<dbReference type="OrthoDB" id="418748at2759"/>
<proteinExistence type="predicted"/>
<reference evidence="1 2" key="1">
    <citation type="submission" date="2018-11" db="EMBL/GenBank/DDBJ databases">
        <authorList>
            <consortium name="Pathogen Informatics"/>
        </authorList>
    </citation>
    <scope>NUCLEOTIDE SEQUENCE [LARGE SCALE GENOMIC DNA]</scope>
</reference>
<accession>A0A3P7JDW6</accession>
<evidence type="ECO:0000313" key="2">
    <source>
        <dbReference type="Proteomes" id="UP000270094"/>
    </source>
</evidence>